<protein>
    <submittedName>
        <fullName evidence="2">Uncharacterized protein</fullName>
    </submittedName>
</protein>
<evidence type="ECO:0000256" key="1">
    <source>
        <dbReference type="SAM" id="Phobius"/>
    </source>
</evidence>
<organism evidence="2">
    <name type="scientific">Lepeophtheirus salmonis</name>
    <name type="common">Salmon louse</name>
    <name type="synonym">Caligus salmonis</name>
    <dbReference type="NCBI Taxonomy" id="72036"/>
    <lineage>
        <taxon>Eukaryota</taxon>
        <taxon>Metazoa</taxon>
        <taxon>Ecdysozoa</taxon>
        <taxon>Arthropoda</taxon>
        <taxon>Crustacea</taxon>
        <taxon>Multicrustacea</taxon>
        <taxon>Hexanauplia</taxon>
        <taxon>Copepoda</taxon>
        <taxon>Siphonostomatoida</taxon>
        <taxon>Caligidae</taxon>
        <taxon>Lepeophtheirus</taxon>
    </lineage>
</organism>
<keyword evidence="1" id="KW-1133">Transmembrane helix</keyword>
<feature type="transmembrane region" description="Helical" evidence="1">
    <location>
        <begin position="40"/>
        <end position="57"/>
    </location>
</feature>
<feature type="non-terminal residue" evidence="2">
    <location>
        <position position="1"/>
    </location>
</feature>
<name>A0A0K2TEM7_LEPSM</name>
<feature type="non-terminal residue" evidence="2">
    <location>
        <position position="67"/>
    </location>
</feature>
<proteinExistence type="predicted"/>
<sequence length="67" mass="8050">LWNILRYITQFDFRERLCALPSAHSSFYCFSQLTFGFKKFPCFLLSVSTLCILSLWLESNSWYLQRL</sequence>
<keyword evidence="1" id="KW-0472">Membrane</keyword>
<dbReference type="EMBL" id="HACA01006959">
    <property type="protein sequence ID" value="CDW24320.1"/>
    <property type="molecule type" value="Transcribed_RNA"/>
</dbReference>
<dbReference type="AlphaFoldDB" id="A0A0K2TEM7"/>
<accession>A0A0K2TEM7</accession>
<keyword evidence="1" id="KW-0812">Transmembrane</keyword>
<evidence type="ECO:0000313" key="2">
    <source>
        <dbReference type="EMBL" id="CDW24320.1"/>
    </source>
</evidence>
<reference evidence="2" key="1">
    <citation type="submission" date="2014-05" db="EMBL/GenBank/DDBJ databases">
        <authorList>
            <person name="Chronopoulou M."/>
        </authorList>
    </citation>
    <scope>NUCLEOTIDE SEQUENCE</scope>
    <source>
        <tissue evidence="2">Whole organism</tissue>
    </source>
</reference>